<evidence type="ECO:0000256" key="2">
    <source>
        <dbReference type="ARBA" id="ARBA00022801"/>
    </source>
</evidence>
<dbReference type="GO" id="GO:0004553">
    <property type="term" value="F:hydrolase activity, hydrolyzing O-glycosyl compounds"/>
    <property type="evidence" value="ECO:0007669"/>
    <property type="project" value="InterPro"/>
</dbReference>
<dbReference type="AlphaFoldDB" id="D8REY7"/>
<dbReference type="EMBL" id="GL377578">
    <property type="protein sequence ID" value="EFJ28780.1"/>
    <property type="molecule type" value="Genomic_DNA"/>
</dbReference>
<dbReference type="HOGENOM" id="CLU_024953_1_2_1"/>
<keyword evidence="3" id="KW-0326">Glycosidase</keyword>
<dbReference type="InParanoid" id="D8REY7"/>
<dbReference type="GO" id="GO:0005975">
    <property type="term" value="P:carbohydrate metabolic process"/>
    <property type="evidence" value="ECO:0007669"/>
    <property type="project" value="InterPro"/>
</dbReference>
<evidence type="ECO:0000256" key="5">
    <source>
        <dbReference type="SAM" id="SignalP"/>
    </source>
</evidence>
<dbReference type="OMA" id="PINAFIY"/>
<evidence type="ECO:0000256" key="4">
    <source>
        <dbReference type="RuleBase" id="RU004335"/>
    </source>
</evidence>
<dbReference type="Gene3D" id="3.20.20.80">
    <property type="entry name" value="Glycosidases"/>
    <property type="match status" value="1"/>
</dbReference>
<dbReference type="KEGG" id="smo:SELMODRAFT_440863"/>
<keyword evidence="5" id="KW-0732">Signal</keyword>
<dbReference type="Pfam" id="PF00332">
    <property type="entry name" value="Glyco_hydro_17"/>
    <property type="match status" value="1"/>
</dbReference>
<evidence type="ECO:0000313" key="7">
    <source>
        <dbReference type="Proteomes" id="UP000001514"/>
    </source>
</evidence>
<keyword evidence="2" id="KW-0378">Hydrolase</keyword>
<dbReference type="PANTHER" id="PTHR32227">
    <property type="entry name" value="GLUCAN ENDO-1,3-BETA-GLUCOSIDASE BG1-RELATED-RELATED"/>
    <property type="match status" value="1"/>
</dbReference>
<dbReference type="Gramene" id="EFJ28780">
    <property type="protein sequence ID" value="EFJ28780"/>
    <property type="gene ID" value="SELMODRAFT_440863"/>
</dbReference>
<gene>
    <name evidence="6" type="ORF">SELMODRAFT_440863</name>
</gene>
<dbReference type="InterPro" id="IPR000490">
    <property type="entry name" value="Glyco_hydro_17"/>
</dbReference>
<proteinExistence type="inferred from homology"/>
<evidence type="ECO:0000256" key="3">
    <source>
        <dbReference type="ARBA" id="ARBA00023295"/>
    </source>
</evidence>
<feature type="signal peptide" evidence="5">
    <location>
        <begin position="1"/>
        <end position="22"/>
    </location>
</feature>
<evidence type="ECO:0008006" key="8">
    <source>
        <dbReference type="Google" id="ProtNLM"/>
    </source>
</evidence>
<sequence length="410" mass="45431">MDLWFWLVFIMIVAPTVPGSAAGTVGVNYGRLASKLPSPGEVVELVRSLGVTKVRIYDTDATVLQAFANTSIELTVSVPNNDIPALATNISTAQNWVNSSILLFYPQTKVTTILVGYEVLTAGQHIMPYLLTAMENIHSALATLKIDSQVKVSTTHSLNILNMTSPPSLCSFDHEAIVRPLLQFLSKTGAPFMVNIYTFSTFQQDKGRNFPESFALLKPTGFVVVDPISRLRYENLFLAQLDAVYSAIDNFGFSDIQVAVSETGWPFTGKSGASVRKSRSYNQHVARLCLSGAGTPLVRDRPIEVFIYSLFNEDLQPSSLGTFGLYFTNKSRVFDFDTRTLQPSNDSYAECLRVSLTRIIIQMRLKLRHRRFEAHISISSGISFSRTSNGLRITHHQLFPAITGSRGKRS</sequence>
<name>D8REY7_SELML</name>
<organism evidence="7">
    <name type="scientific">Selaginella moellendorffii</name>
    <name type="common">Spikemoss</name>
    <dbReference type="NCBI Taxonomy" id="88036"/>
    <lineage>
        <taxon>Eukaryota</taxon>
        <taxon>Viridiplantae</taxon>
        <taxon>Streptophyta</taxon>
        <taxon>Embryophyta</taxon>
        <taxon>Tracheophyta</taxon>
        <taxon>Lycopodiopsida</taxon>
        <taxon>Selaginellales</taxon>
        <taxon>Selaginellaceae</taxon>
        <taxon>Selaginella</taxon>
    </lineage>
</organism>
<comment type="similarity">
    <text evidence="1 4">Belongs to the glycosyl hydrolase 17 family.</text>
</comment>
<accession>D8REY7</accession>
<feature type="chain" id="PRO_5003121752" description="Glucan endo-1,3-beta-D-glucosidase" evidence="5">
    <location>
        <begin position="23"/>
        <end position="410"/>
    </location>
</feature>
<dbReference type="SUPFAM" id="SSF51445">
    <property type="entry name" value="(Trans)glycosidases"/>
    <property type="match status" value="1"/>
</dbReference>
<dbReference type="GO" id="GO:0005886">
    <property type="term" value="C:plasma membrane"/>
    <property type="evidence" value="ECO:0000318"/>
    <property type="project" value="GO_Central"/>
</dbReference>
<evidence type="ECO:0000313" key="6">
    <source>
        <dbReference type="EMBL" id="EFJ28780.1"/>
    </source>
</evidence>
<dbReference type="InterPro" id="IPR017853">
    <property type="entry name" value="GH"/>
</dbReference>
<dbReference type="Proteomes" id="UP000001514">
    <property type="component" value="Unassembled WGS sequence"/>
</dbReference>
<protein>
    <recommendedName>
        <fullName evidence="8">Glucan endo-1,3-beta-D-glucosidase</fullName>
    </recommendedName>
</protein>
<dbReference type="InterPro" id="IPR044965">
    <property type="entry name" value="Glyco_hydro_17_plant"/>
</dbReference>
<keyword evidence="7" id="KW-1185">Reference proteome</keyword>
<reference evidence="6 7" key="1">
    <citation type="journal article" date="2011" name="Science">
        <title>The Selaginella genome identifies genetic changes associated with the evolution of vascular plants.</title>
        <authorList>
            <person name="Banks J.A."/>
            <person name="Nishiyama T."/>
            <person name="Hasebe M."/>
            <person name="Bowman J.L."/>
            <person name="Gribskov M."/>
            <person name="dePamphilis C."/>
            <person name="Albert V.A."/>
            <person name="Aono N."/>
            <person name="Aoyama T."/>
            <person name="Ambrose B.A."/>
            <person name="Ashton N.W."/>
            <person name="Axtell M.J."/>
            <person name="Barker E."/>
            <person name="Barker M.S."/>
            <person name="Bennetzen J.L."/>
            <person name="Bonawitz N.D."/>
            <person name="Chapple C."/>
            <person name="Cheng C."/>
            <person name="Correa L.G."/>
            <person name="Dacre M."/>
            <person name="DeBarry J."/>
            <person name="Dreyer I."/>
            <person name="Elias M."/>
            <person name="Engstrom E.M."/>
            <person name="Estelle M."/>
            <person name="Feng L."/>
            <person name="Finet C."/>
            <person name="Floyd S.K."/>
            <person name="Frommer W.B."/>
            <person name="Fujita T."/>
            <person name="Gramzow L."/>
            <person name="Gutensohn M."/>
            <person name="Harholt J."/>
            <person name="Hattori M."/>
            <person name="Heyl A."/>
            <person name="Hirai T."/>
            <person name="Hiwatashi Y."/>
            <person name="Ishikawa M."/>
            <person name="Iwata M."/>
            <person name="Karol K.G."/>
            <person name="Koehler B."/>
            <person name="Kolukisaoglu U."/>
            <person name="Kubo M."/>
            <person name="Kurata T."/>
            <person name="Lalonde S."/>
            <person name="Li K."/>
            <person name="Li Y."/>
            <person name="Litt A."/>
            <person name="Lyons E."/>
            <person name="Manning G."/>
            <person name="Maruyama T."/>
            <person name="Michael T.P."/>
            <person name="Mikami K."/>
            <person name="Miyazaki S."/>
            <person name="Morinaga S."/>
            <person name="Murata T."/>
            <person name="Mueller-Roeber B."/>
            <person name="Nelson D.R."/>
            <person name="Obara M."/>
            <person name="Oguri Y."/>
            <person name="Olmstead R.G."/>
            <person name="Onodera N."/>
            <person name="Petersen B.L."/>
            <person name="Pils B."/>
            <person name="Prigge M."/>
            <person name="Rensing S.A."/>
            <person name="Riano-Pachon D.M."/>
            <person name="Roberts A.W."/>
            <person name="Sato Y."/>
            <person name="Scheller H.V."/>
            <person name="Schulz B."/>
            <person name="Schulz C."/>
            <person name="Shakirov E.V."/>
            <person name="Shibagaki N."/>
            <person name="Shinohara N."/>
            <person name="Shippen D.E."/>
            <person name="Soerensen I."/>
            <person name="Sotooka R."/>
            <person name="Sugimoto N."/>
            <person name="Sugita M."/>
            <person name="Sumikawa N."/>
            <person name="Tanurdzic M."/>
            <person name="Theissen G."/>
            <person name="Ulvskov P."/>
            <person name="Wakazuki S."/>
            <person name="Weng J.K."/>
            <person name="Willats W.W."/>
            <person name="Wipf D."/>
            <person name="Wolf P.G."/>
            <person name="Yang L."/>
            <person name="Zimmer A.D."/>
            <person name="Zhu Q."/>
            <person name="Mitros T."/>
            <person name="Hellsten U."/>
            <person name="Loque D."/>
            <person name="Otillar R."/>
            <person name="Salamov A."/>
            <person name="Schmutz J."/>
            <person name="Shapiro H."/>
            <person name="Lindquist E."/>
            <person name="Lucas S."/>
            <person name="Rokhsar D."/>
            <person name="Grigoriev I.V."/>
        </authorList>
    </citation>
    <scope>NUCLEOTIDE SEQUENCE [LARGE SCALE GENOMIC DNA]</scope>
</reference>
<evidence type="ECO:0000256" key="1">
    <source>
        <dbReference type="ARBA" id="ARBA00008773"/>
    </source>
</evidence>